<protein>
    <submittedName>
        <fullName evidence="2">Uncharacterized protein</fullName>
    </submittedName>
</protein>
<feature type="transmembrane region" description="Helical" evidence="1">
    <location>
        <begin position="38"/>
        <end position="58"/>
    </location>
</feature>
<evidence type="ECO:0000256" key="1">
    <source>
        <dbReference type="SAM" id="Phobius"/>
    </source>
</evidence>
<reference evidence="2 3" key="1">
    <citation type="journal article" date="2018" name="Nat. Genet.">
        <title>The Rosa genome provides new insights in the design of modern roses.</title>
        <authorList>
            <person name="Bendahmane M."/>
        </authorList>
    </citation>
    <scope>NUCLEOTIDE SEQUENCE [LARGE SCALE GENOMIC DNA]</scope>
    <source>
        <strain evidence="3">cv. Old Blush</strain>
    </source>
</reference>
<name>A0A2P6RRY0_ROSCH</name>
<proteinExistence type="predicted"/>
<dbReference type="EMBL" id="PDCK01000040">
    <property type="protein sequence ID" value="PRQ49177.1"/>
    <property type="molecule type" value="Genomic_DNA"/>
</dbReference>
<evidence type="ECO:0000313" key="2">
    <source>
        <dbReference type="EMBL" id="PRQ49177.1"/>
    </source>
</evidence>
<keyword evidence="1" id="KW-0472">Membrane</keyword>
<gene>
    <name evidence="2" type="ORF">RchiOBHm_Chr2g0119021</name>
</gene>
<keyword evidence="1" id="KW-0812">Transmembrane</keyword>
<dbReference type="AlphaFoldDB" id="A0A2P6RRY0"/>
<accession>A0A2P6RRY0</accession>
<evidence type="ECO:0000313" key="3">
    <source>
        <dbReference type="Proteomes" id="UP000238479"/>
    </source>
</evidence>
<keyword evidence="1" id="KW-1133">Transmembrane helix</keyword>
<keyword evidence="3" id="KW-1185">Reference proteome</keyword>
<organism evidence="2 3">
    <name type="scientific">Rosa chinensis</name>
    <name type="common">China rose</name>
    <dbReference type="NCBI Taxonomy" id="74649"/>
    <lineage>
        <taxon>Eukaryota</taxon>
        <taxon>Viridiplantae</taxon>
        <taxon>Streptophyta</taxon>
        <taxon>Embryophyta</taxon>
        <taxon>Tracheophyta</taxon>
        <taxon>Spermatophyta</taxon>
        <taxon>Magnoliopsida</taxon>
        <taxon>eudicotyledons</taxon>
        <taxon>Gunneridae</taxon>
        <taxon>Pentapetalae</taxon>
        <taxon>rosids</taxon>
        <taxon>fabids</taxon>
        <taxon>Rosales</taxon>
        <taxon>Rosaceae</taxon>
        <taxon>Rosoideae</taxon>
        <taxon>Rosoideae incertae sedis</taxon>
        <taxon>Rosa</taxon>
    </lineage>
</organism>
<comment type="caution">
    <text evidence="2">The sequence shown here is derived from an EMBL/GenBank/DDBJ whole genome shotgun (WGS) entry which is preliminary data.</text>
</comment>
<dbReference type="Gramene" id="PRQ49177">
    <property type="protein sequence ID" value="PRQ49177"/>
    <property type="gene ID" value="RchiOBHm_Chr2g0119021"/>
</dbReference>
<dbReference type="Proteomes" id="UP000238479">
    <property type="component" value="Chromosome 2"/>
</dbReference>
<sequence length="60" mass="6753">MHVSDSVSHQCLGSKCDPDFELLRICDDQQGGIDLCSVMWSLITIPLLLLFLTFSRLIDL</sequence>